<dbReference type="SMART" id="SM00855">
    <property type="entry name" value="PGAM"/>
    <property type="match status" value="1"/>
</dbReference>
<dbReference type="Pfam" id="PF00300">
    <property type="entry name" value="His_Phos_1"/>
    <property type="match status" value="1"/>
</dbReference>
<dbReference type="Proteomes" id="UP000885806">
    <property type="component" value="Unassembled WGS sequence"/>
</dbReference>
<sequence>MRRNLSLRLSRRLSCWRILMPEKEKNPLWRWVVLHVVVIAALAGGLLALTRYKTDTHTDGVRQIYIVRHAEKLTGPEAGRNPDLSTEGKARAKTLAALLQNKHITHIYSSDTIRTRDTAAPLSDMTGIRVQIYDPRHLDALATRIKAEKGNSLIVGHSNTIRETVLALGGQVEDAPIDEASEYDRLYRVDLRKDGTVKTHLRRYGKRYAPH</sequence>
<accession>A0A7V5NX70</accession>
<proteinExistence type="predicted"/>
<organism evidence="2">
    <name type="scientific">Hellea balneolensis</name>
    <dbReference type="NCBI Taxonomy" id="287478"/>
    <lineage>
        <taxon>Bacteria</taxon>
        <taxon>Pseudomonadati</taxon>
        <taxon>Pseudomonadota</taxon>
        <taxon>Alphaproteobacteria</taxon>
        <taxon>Maricaulales</taxon>
        <taxon>Robiginitomaculaceae</taxon>
        <taxon>Hellea</taxon>
    </lineage>
</organism>
<keyword evidence="1" id="KW-1133">Transmembrane helix</keyword>
<dbReference type="AlphaFoldDB" id="A0A7V5NX70"/>
<name>A0A7V5NX70_9PROT</name>
<feature type="transmembrane region" description="Helical" evidence="1">
    <location>
        <begin position="28"/>
        <end position="49"/>
    </location>
</feature>
<gene>
    <name evidence="2" type="ORF">ENK01_03020</name>
</gene>
<comment type="caution">
    <text evidence="2">The sequence shown here is derived from an EMBL/GenBank/DDBJ whole genome shotgun (WGS) entry which is preliminary data.</text>
</comment>
<evidence type="ECO:0000256" key="1">
    <source>
        <dbReference type="SAM" id="Phobius"/>
    </source>
</evidence>
<dbReference type="EMBL" id="DROP01000204">
    <property type="protein sequence ID" value="HHI88902.1"/>
    <property type="molecule type" value="Genomic_DNA"/>
</dbReference>
<keyword evidence="1" id="KW-0812">Transmembrane</keyword>
<dbReference type="SUPFAM" id="SSF53254">
    <property type="entry name" value="Phosphoglycerate mutase-like"/>
    <property type="match status" value="1"/>
</dbReference>
<dbReference type="InterPro" id="IPR029033">
    <property type="entry name" value="His_PPase_superfam"/>
</dbReference>
<keyword evidence="1" id="KW-0472">Membrane</keyword>
<evidence type="ECO:0008006" key="3">
    <source>
        <dbReference type="Google" id="ProtNLM"/>
    </source>
</evidence>
<dbReference type="Gene3D" id="3.40.50.1240">
    <property type="entry name" value="Phosphoglycerate mutase-like"/>
    <property type="match status" value="1"/>
</dbReference>
<reference evidence="2" key="1">
    <citation type="journal article" date="2020" name="mSystems">
        <title>Genome- and Community-Level Interaction Insights into Carbon Utilization and Element Cycling Functions of Hydrothermarchaeota in Hydrothermal Sediment.</title>
        <authorList>
            <person name="Zhou Z."/>
            <person name="Liu Y."/>
            <person name="Xu W."/>
            <person name="Pan J."/>
            <person name="Luo Z.H."/>
            <person name="Li M."/>
        </authorList>
    </citation>
    <scope>NUCLEOTIDE SEQUENCE [LARGE SCALE GENOMIC DNA]</scope>
    <source>
        <strain evidence="2">HyVt-538</strain>
    </source>
</reference>
<protein>
    <recommendedName>
        <fullName evidence="3">Histidine phosphatase family protein</fullName>
    </recommendedName>
</protein>
<dbReference type="InterPro" id="IPR013078">
    <property type="entry name" value="His_Pase_superF_clade-1"/>
</dbReference>
<dbReference type="CDD" id="cd07067">
    <property type="entry name" value="HP_PGM_like"/>
    <property type="match status" value="1"/>
</dbReference>
<evidence type="ECO:0000313" key="2">
    <source>
        <dbReference type="EMBL" id="HHI88902.1"/>
    </source>
</evidence>